<organism evidence="2 3">
    <name type="scientific">Leptolinea tardivitalis</name>
    <dbReference type="NCBI Taxonomy" id="229920"/>
    <lineage>
        <taxon>Bacteria</taxon>
        <taxon>Bacillati</taxon>
        <taxon>Chloroflexota</taxon>
        <taxon>Anaerolineae</taxon>
        <taxon>Anaerolineales</taxon>
        <taxon>Anaerolineaceae</taxon>
        <taxon>Leptolinea</taxon>
    </lineage>
</organism>
<dbReference type="InterPro" id="IPR005149">
    <property type="entry name" value="Tscrpt_reg_PadR_N"/>
</dbReference>
<evidence type="ECO:0000259" key="1">
    <source>
        <dbReference type="Pfam" id="PF03551"/>
    </source>
</evidence>
<dbReference type="InterPro" id="IPR036388">
    <property type="entry name" value="WH-like_DNA-bd_sf"/>
</dbReference>
<protein>
    <submittedName>
        <fullName evidence="2">PadR family transcriptional regulator</fullName>
    </submittedName>
</protein>
<dbReference type="EMBL" id="LGCK01000014">
    <property type="protein sequence ID" value="KPL70415.1"/>
    <property type="molecule type" value="Genomic_DNA"/>
</dbReference>
<dbReference type="Pfam" id="PF03551">
    <property type="entry name" value="PadR"/>
    <property type="match status" value="1"/>
</dbReference>
<dbReference type="STRING" id="229920.ADM99_14780"/>
<dbReference type="PANTHER" id="PTHR43252">
    <property type="entry name" value="TRANSCRIPTIONAL REGULATOR YQJI"/>
    <property type="match status" value="1"/>
</dbReference>
<dbReference type="InterPro" id="IPR036390">
    <property type="entry name" value="WH_DNA-bd_sf"/>
</dbReference>
<sequence>MSVRLVLLGLLHDRPLYGYEIKQIIEEHMGDWTSIAFGSIYFALDKLAEEGFVEKIATEQTGGRPSRSVYQITSTGNTEFLRLLRESWQNTEQQYFEIDICLFFLDRLSREEVVGYLQERLKKLEHSLHYLTGHEEEQLTNPQVPPQARAIFSHTRFHLQSEYEWTRNVLQSLQK</sequence>
<dbReference type="AlphaFoldDB" id="A0A0P6X649"/>
<dbReference type="PANTHER" id="PTHR43252:SF6">
    <property type="entry name" value="NEGATIVE TRANSCRIPTION REGULATOR PADR"/>
    <property type="match status" value="1"/>
</dbReference>
<dbReference type="Gene3D" id="1.10.10.10">
    <property type="entry name" value="Winged helix-like DNA-binding domain superfamily/Winged helix DNA-binding domain"/>
    <property type="match status" value="1"/>
</dbReference>
<accession>A0A0P6X649</accession>
<gene>
    <name evidence="2" type="ORF">ADM99_14780</name>
</gene>
<dbReference type="PATRIC" id="fig|229920.5.peg.314"/>
<comment type="caution">
    <text evidence="2">The sequence shown here is derived from an EMBL/GenBank/DDBJ whole genome shotgun (WGS) entry which is preliminary data.</text>
</comment>
<reference evidence="2 3" key="1">
    <citation type="submission" date="2015-07" db="EMBL/GenBank/DDBJ databases">
        <title>Genome sequence of Leptolinea tardivitalis DSM 16556.</title>
        <authorList>
            <person name="Hemp J."/>
            <person name="Ward L.M."/>
            <person name="Pace L.A."/>
            <person name="Fischer W.W."/>
        </authorList>
    </citation>
    <scope>NUCLEOTIDE SEQUENCE [LARGE SCALE GENOMIC DNA]</scope>
    <source>
        <strain evidence="2 3">YMTK-2</strain>
    </source>
</reference>
<dbReference type="Proteomes" id="UP000050430">
    <property type="component" value="Unassembled WGS sequence"/>
</dbReference>
<name>A0A0P6X649_9CHLR</name>
<dbReference type="OrthoDB" id="68816at2"/>
<keyword evidence="3" id="KW-1185">Reference proteome</keyword>
<proteinExistence type="predicted"/>
<dbReference type="SUPFAM" id="SSF46785">
    <property type="entry name" value="Winged helix' DNA-binding domain"/>
    <property type="match status" value="1"/>
</dbReference>
<evidence type="ECO:0000313" key="2">
    <source>
        <dbReference type="EMBL" id="KPL70415.1"/>
    </source>
</evidence>
<dbReference type="RefSeq" id="WP_062422295.1">
    <property type="nucleotide sequence ID" value="NZ_BBYA01000010.1"/>
</dbReference>
<evidence type="ECO:0000313" key="3">
    <source>
        <dbReference type="Proteomes" id="UP000050430"/>
    </source>
</evidence>
<feature type="domain" description="Transcription regulator PadR N-terminal" evidence="1">
    <location>
        <begin position="7"/>
        <end position="80"/>
    </location>
</feature>